<dbReference type="EMBL" id="CAKOGL010000001">
    <property type="protein sequence ID" value="CAH2083304.1"/>
    <property type="molecule type" value="Genomic_DNA"/>
</dbReference>
<gene>
    <name evidence="10" type="ORF">EEDITHA_LOCUS43</name>
</gene>
<evidence type="ECO:0000256" key="8">
    <source>
        <dbReference type="SAM" id="SignalP"/>
    </source>
</evidence>
<evidence type="ECO:0000256" key="6">
    <source>
        <dbReference type="ARBA" id="ARBA00084094"/>
    </source>
</evidence>
<feature type="compositionally biased region" description="Low complexity" evidence="7">
    <location>
        <begin position="596"/>
        <end position="639"/>
    </location>
</feature>
<comment type="caution">
    <text evidence="10">The sequence shown here is derived from an EMBL/GenBank/DDBJ whole genome shotgun (WGS) entry which is preliminary data.</text>
</comment>
<dbReference type="PANTHER" id="PTHR24252:SF7">
    <property type="entry name" value="HYALIN"/>
    <property type="match status" value="1"/>
</dbReference>
<feature type="region of interest" description="Disordered" evidence="7">
    <location>
        <begin position="451"/>
        <end position="484"/>
    </location>
</feature>
<keyword evidence="6" id="KW-1205">Fibrinolytic toxin</keyword>
<comment type="function">
    <text evidence="5">Fibrinolytic activity; shows preferential cleavage of Arg-Gly bonds in all three fibrinogen chains. Contact with the caterpillars causes severe bleeding, due the anticoagulant effect of the protein.</text>
</comment>
<dbReference type="GO" id="GO:0090729">
    <property type="term" value="F:toxin activity"/>
    <property type="evidence" value="ECO:0007669"/>
    <property type="project" value="UniProtKB-KW"/>
</dbReference>
<keyword evidence="11" id="KW-1185">Reference proteome</keyword>
<keyword evidence="2" id="KW-0800">Toxin</keyword>
<dbReference type="GO" id="GO:0005576">
    <property type="term" value="C:extracellular region"/>
    <property type="evidence" value="ECO:0007669"/>
    <property type="project" value="UniProtKB-SubCell"/>
</dbReference>
<feature type="region of interest" description="Disordered" evidence="7">
    <location>
        <begin position="535"/>
        <end position="555"/>
    </location>
</feature>
<comment type="subcellular location">
    <subcellularLocation>
        <location evidence="1">Secreted</location>
        <location evidence="1">Extracellular space</location>
    </subcellularLocation>
</comment>
<dbReference type="GO" id="GO:0004252">
    <property type="term" value="F:serine-type endopeptidase activity"/>
    <property type="evidence" value="ECO:0007669"/>
    <property type="project" value="InterPro"/>
</dbReference>
<name>A0AAU9T8S7_EUPED</name>
<evidence type="ECO:0000256" key="5">
    <source>
        <dbReference type="ARBA" id="ARBA00055534"/>
    </source>
</evidence>
<dbReference type="PROSITE" id="PS50240">
    <property type="entry name" value="TRYPSIN_DOM"/>
    <property type="match status" value="1"/>
</dbReference>
<dbReference type="InterPro" id="IPR009003">
    <property type="entry name" value="Peptidase_S1_PA"/>
</dbReference>
<dbReference type="GO" id="GO:0006508">
    <property type="term" value="P:proteolysis"/>
    <property type="evidence" value="ECO:0007669"/>
    <property type="project" value="InterPro"/>
</dbReference>
<feature type="domain" description="Peptidase S1" evidence="9">
    <location>
        <begin position="283"/>
        <end position="534"/>
    </location>
</feature>
<dbReference type="Proteomes" id="UP001153954">
    <property type="component" value="Unassembled WGS sequence"/>
</dbReference>
<feature type="compositionally biased region" description="Basic and acidic residues" evidence="7">
    <location>
        <begin position="111"/>
        <end position="135"/>
    </location>
</feature>
<dbReference type="PRINTS" id="PR00722">
    <property type="entry name" value="CHYMOTRYPSIN"/>
</dbReference>
<organism evidence="10 11">
    <name type="scientific">Euphydryas editha</name>
    <name type="common">Edith's checkerspot</name>
    <dbReference type="NCBI Taxonomy" id="104508"/>
    <lineage>
        <taxon>Eukaryota</taxon>
        <taxon>Metazoa</taxon>
        <taxon>Ecdysozoa</taxon>
        <taxon>Arthropoda</taxon>
        <taxon>Hexapoda</taxon>
        <taxon>Insecta</taxon>
        <taxon>Pterygota</taxon>
        <taxon>Neoptera</taxon>
        <taxon>Endopterygota</taxon>
        <taxon>Lepidoptera</taxon>
        <taxon>Glossata</taxon>
        <taxon>Ditrysia</taxon>
        <taxon>Papilionoidea</taxon>
        <taxon>Nymphalidae</taxon>
        <taxon>Nymphalinae</taxon>
        <taxon>Euphydryas</taxon>
    </lineage>
</organism>
<evidence type="ECO:0000256" key="4">
    <source>
        <dbReference type="ARBA" id="ARBA00023240"/>
    </source>
</evidence>
<evidence type="ECO:0000313" key="11">
    <source>
        <dbReference type="Proteomes" id="UP001153954"/>
    </source>
</evidence>
<dbReference type="PROSITE" id="PS00134">
    <property type="entry name" value="TRYPSIN_HIS"/>
    <property type="match status" value="1"/>
</dbReference>
<dbReference type="InterPro" id="IPR001254">
    <property type="entry name" value="Trypsin_dom"/>
</dbReference>
<dbReference type="SUPFAM" id="SSF50494">
    <property type="entry name" value="Trypsin-like serine proteases"/>
    <property type="match status" value="1"/>
</dbReference>
<feature type="signal peptide" evidence="8">
    <location>
        <begin position="1"/>
        <end position="19"/>
    </location>
</feature>
<dbReference type="Gene3D" id="2.40.10.10">
    <property type="entry name" value="Trypsin-like serine proteases"/>
    <property type="match status" value="1"/>
</dbReference>
<feature type="compositionally biased region" description="Low complexity" evidence="7">
    <location>
        <begin position="573"/>
        <end position="589"/>
    </location>
</feature>
<keyword evidence="3" id="KW-1015">Disulfide bond</keyword>
<dbReference type="InterPro" id="IPR001314">
    <property type="entry name" value="Peptidase_S1A"/>
</dbReference>
<protein>
    <recommendedName>
        <fullName evidence="9">Peptidase S1 domain-containing protein</fullName>
    </recommendedName>
</protein>
<dbReference type="SMART" id="SM00020">
    <property type="entry name" value="Tryp_SPc"/>
    <property type="match status" value="1"/>
</dbReference>
<feature type="chain" id="PRO_5043605853" description="Peptidase S1 domain-containing protein" evidence="8">
    <location>
        <begin position="20"/>
        <end position="688"/>
    </location>
</feature>
<evidence type="ECO:0000256" key="2">
    <source>
        <dbReference type="ARBA" id="ARBA00022656"/>
    </source>
</evidence>
<accession>A0AAU9T8S7</accession>
<dbReference type="InterPro" id="IPR018114">
    <property type="entry name" value="TRYPSIN_HIS"/>
</dbReference>
<dbReference type="FunFam" id="2.40.10.10:FF:000068">
    <property type="entry name" value="transmembrane protease serine 2"/>
    <property type="match status" value="1"/>
</dbReference>
<proteinExistence type="predicted"/>
<dbReference type="AlphaFoldDB" id="A0AAU9T8S7"/>
<evidence type="ECO:0000259" key="9">
    <source>
        <dbReference type="PROSITE" id="PS50240"/>
    </source>
</evidence>
<evidence type="ECO:0000256" key="7">
    <source>
        <dbReference type="SAM" id="MobiDB-lite"/>
    </source>
</evidence>
<evidence type="ECO:0000313" key="10">
    <source>
        <dbReference type="EMBL" id="CAH2083304.1"/>
    </source>
</evidence>
<evidence type="ECO:0000256" key="1">
    <source>
        <dbReference type="ARBA" id="ARBA00004239"/>
    </source>
</evidence>
<feature type="region of interest" description="Disordered" evidence="7">
    <location>
        <begin position="573"/>
        <end position="639"/>
    </location>
</feature>
<sequence length="688" mass="78275">MLRIRYAIFLIILVTDVRSQFYDFFSAFQPLVHSTPRYQYDITTKRPRTEKVTKTTDNPRLSYIEDIYKDIYKEKQKQNFHIDNVRTTTVKPIRKTTKQTSTSSQNYNINSRERTEQNKTSKDRTKPREGTDNRRIENDDRIIFDDGRRNTIISYETTRRYQDYESKNYNNIHQTEYPFTIRPGVKPAIVNGPPLTNRPPTQRPMGIKPSQDDITVSPELIIGPNEDFMSSVEKKRYVELAERMCDKYKALDNKQIQAIPLLPSPDVLKVNVSSCTPATVPLVVGGKVATVNEFPHMALLGWMKIRNGGYSWKCGGSLVSNHYVLTAAHCVYQERDNNVVTGPPRVVQLGSSFMDDPNAILIKVAAVIRHPKYKLPKSYYDLAIVKMATTVTFSSVVKPACLGVPPPPGEPVIVTGWGRTEFGGDQSEELRSVSIPIWDMDECYSVLGTSRKIPDGPSSESQICAGEKRGGKDTCQGDSGGPAQVQDGCSWRVVAVTSLGRSCGAPHTPALYARVQTPFVAAVVFGDQINKNKLTTQSNQQSNDEWSQPWNNNQQTNLERNKNQQNVYNTESNIRNQQSNSQQWNGNRQTSPERGNNQQNVYNTNSNNNQWNNNQQNTYNANVNSNRNQQNNGYYNSNGRYYNNDFTTVRPVFNKPQSSYYNDYGSDRIPDYQANSNQYYSGSRTWWT</sequence>
<evidence type="ECO:0000256" key="3">
    <source>
        <dbReference type="ARBA" id="ARBA00023157"/>
    </source>
</evidence>
<dbReference type="InterPro" id="IPR043504">
    <property type="entry name" value="Peptidase_S1_PA_chymotrypsin"/>
</dbReference>
<keyword evidence="8" id="KW-0732">Signal</keyword>
<reference evidence="10" key="1">
    <citation type="submission" date="2022-03" db="EMBL/GenBank/DDBJ databases">
        <authorList>
            <person name="Tunstrom K."/>
        </authorList>
    </citation>
    <scope>NUCLEOTIDE SEQUENCE</scope>
</reference>
<keyword evidence="4" id="KW-1199">Hemostasis impairing toxin</keyword>
<dbReference type="CDD" id="cd00190">
    <property type="entry name" value="Tryp_SPc"/>
    <property type="match status" value="1"/>
</dbReference>
<dbReference type="PANTHER" id="PTHR24252">
    <property type="entry name" value="ACROSIN-RELATED"/>
    <property type="match status" value="1"/>
</dbReference>
<feature type="region of interest" description="Disordered" evidence="7">
    <location>
        <begin position="91"/>
        <end position="135"/>
    </location>
</feature>
<dbReference type="Pfam" id="PF00089">
    <property type="entry name" value="Trypsin"/>
    <property type="match status" value="1"/>
</dbReference>